<dbReference type="EMBL" id="CAJNJA010024964">
    <property type="protein sequence ID" value="CAE7535324.1"/>
    <property type="molecule type" value="Genomic_DNA"/>
</dbReference>
<proteinExistence type="predicted"/>
<reference evidence="1" key="1">
    <citation type="submission" date="2021-02" db="EMBL/GenBank/DDBJ databases">
        <authorList>
            <person name="Dougan E. K."/>
            <person name="Rhodes N."/>
            <person name="Thang M."/>
            <person name="Chan C."/>
        </authorList>
    </citation>
    <scope>NUCLEOTIDE SEQUENCE</scope>
</reference>
<evidence type="ECO:0000313" key="1">
    <source>
        <dbReference type="EMBL" id="CAE7535324.1"/>
    </source>
</evidence>
<accession>A0A812TP11</accession>
<evidence type="ECO:0000313" key="2">
    <source>
        <dbReference type="Proteomes" id="UP000601435"/>
    </source>
</evidence>
<keyword evidence="2" id="KW-1185">Reference proteome</keyword>
<protein>
    <submittedName>
        <fullName evidence="1">Uncharacterized protein</fullName>
    </submittedName>
</protein>
<dbReference type="Proteomes" id="UP000601435">
    <property type="component" value="Unassembled WGS sequence"/>
</dbReference>
<sequence>RRQAAALKGSLKAPDPSANMRLEKQVEGVVSIVKGQEERFERLETDITSAYESQRKQLQQALAENRQLAKGLEEDSMRRQNMMAELMEK</sequence>
<dbReference type="OrthoDB" id="446157at2759"/>
<name>A0A812TP11_9DINO</name>
<gene>
    <name evidence="1" type="ORF">SNEC2469_LOCUS15397</name>
</gene>
<comment type="caution">
    <text evidence="1">The sequence shown here is derived from an EMBL/GenBank/DDBJ whole genome shotgun (WGS) entry which is preliminary data.</text>
</comment>
<feature type="non-terminal residue" evidence="1">
    <location>
        <position position="1"/>
    </location>
</feature>
<feature type="non-terminal residue" evidence="1">
    <location>
        <position position="89"/>
    </location>
</feature>
<organism evidence="1 2">
    <name type="scientific">Symbiodinium necroappetens</name>
    <dbReference type="NCBI Taxonomy" id="1628268"/>
    <lineage>
        <taxon>Eukaryota</taxon>
        <taxon>Sar</taxon>
        <taxon>Alveolata</taxon>
        <taxon>Dinophyceae</taxon>
        <taxon>Suessiales</taxon>
        <taxon>Symbiodiniaceae</taxon>
        <taxon>Symbiodinium</taxon>
    </lineage>
</organism>
<dbReference type="AlphaFoldDB" id="A0A812TP11"/>